<dbReference type="AlphaFoldDB" id="A0A8X6VAW8"/>
<sequence length="415" mass="46525">MNRGQTRQPNLHQSMAYFSILFTKRFNRNFICNSRIVSYNFVEKKALAFSNSTWYRGCIEFSTAGTNPSHSNLQPLHAKCQKQIYEDRIDKRTCHTDLPATNTRSDSEGRSLIHLGFGIRDQQQRFTDTLQVDTRWSLVLTPTLSIETGYKGDMETFQGFQKGCLKRDQGGRDSLVVKVMDSWLAHQEFKPSAAEDPPFRGDRCTLNLSRLKCPPVGVMRKLGERGVPIQKSEFRQRSRRLLGGSEMINENVLKELQFGCRSNGRGEAICQCGLRKIIGTDKVPEPGLASAFSLTYTPRRKQLTVDNGTEEEGKENFPRTRTLRKGGVANGLMGLGRAHDPSRLHRLTPLKGVAAGREPPASPRGSPNAPLERRDGEIIGAISYAPNSRSLNILISPPYSTALISPTKRRDDFPN</sequence>
<gene>
    <name evidence="2" type="ORF">TNCV_4405061</name>
</gene>
<evidence type="ECO:0000313" key="3">
    <source>
        <dbReference type="Proteomes" id="UP000887159"/>
    </source>
</evidence>
<accession>A0A8X6VAW8</accession>
<reference evidence="2" key="1">
    <citation type="submission" date="2020-08" db="EMBL/GenBank/DDBJ databases">
        <title>Multicomponent nature underlies the extraordinary mechanical properties of spider dragline silk.</title>
        <authorList>
            <person name="Kono N."/>
            <person name="Nakamura H."/>
            <person name="Mori M."/>
            <person name="Yoshida Y."/>
            <person name="Ohtoshi R."/>
            <person name="Malay A.D."/>
            <person name="Moran D.A.P."/>
            <person name="Tomita M."/>
            <person name="Numata K."/>
            <person name="Arakawa K."/>
        </authorList>
    </citation>
    <scope>NUCLEOTIDE SEQUENCE</scope>
</reference>
<dbReference type="Proteomes" id="UP000887159">
    <property type="component" value="Unassembled WGS sequence"/>
</dbReference>
<keyword evidence="3" id="KW-1185">Reference proteome</keyword>
<feature type="region of interest" description="Disordered" evidence="1">
    <location>
        <begin position="352"/>
        <end position="373"/>
    </location>
</feature>
<organism evidence="2 3">
    <name type="scientific">Trichonephila clavipes</name>
    <name type="common">Golden silk orbweaver</name>
    <name type="synonym">Nephila clavipes</name>
    <dbReference type="NCBI Taxonomy" id="2585209"/>
    <lineage>
        <taxon>Eukaryota</taxon>
        <taxon>Metazoa</taxon>
        <taxon>Ecdysozoa</taxon>
        <taxon>Arthropoda</taxon>
        <taxon>Chelicerata</taxon>
        <taxon>Arachnida</taxon>
        <taxon>Araneae</taxon>
        <taxon>Araneomorphae</taxon>
        <taxon>Entelegynae</taxon>
        <taxon>Araneoidea</taxon>
        <taxon>Nephilidae</taxon>
        <taxon>Trichonephila</taxon>
    </lineage>
</organism>
<evidence type="ECO:0000256" key="1">
    <source>
        <dbReference type="SAM" id="MobiDB-lite"/>
    </source>
</evidence>
<name>A0A8X6VAW8_TRICX</name>
<protein>
    <submittedName>
        <fullName evidence="2">Uncharacterized protein</fullName>
    </submittedName>
</protein>
<proteinExistence type="predicted"/>
<dbReference type="EMBL" id="BMAU01021255">
    <property type="protein sequence ID" value="GFY05839.1"/>
    <property type="molecule type" value="Genomic_DNA"/>
</dbReference>
<evidence type="ECO:0000313" key="2">
    <source>
        <dbReference type="EMBL" id="GFY05839.1"/>
    </source>
</evidence>
<comment type="caution">
    <text evidence="2">The sequence shown here is derived from an EMBL/GenBank/DDBJ whole genome shotgun (WGS) entry which is preliminary data.</text>
</comment>